<reference evidence="1 2" key="1">
    <citation type="journal article" date="2024" name="G3 (Bethesda)">
        <title>Genome assembly of Hibiscus sabdariffa L. provides insights into metabolisms of medicinal natural products.</title>
        <authorList>
            <person name="Kim T."/>
        </authorList>
    </citation>
    <scope>NUCLEOTIDE SEQUENCE [LARGE SCALE GENOMIC DNA]</scope>
    <source>
        <strain evidence="1">TK-2024</strain>
        <tissue evidence="1">Old leaves</tissue>
    </source>
</reference>
<organism evidence="1 2">
    <name type="scientific">Hibiscus sabdariffa</name>
    <name type="common">roselle</name>
    <dbReference type="NCBI Taxonomy" id="183260"/>
    <lineage>
        <taxon>Eukaryota</taxon>
        <taxon>Viridiplantae</taxon>
        <taxon>Streptophyta</taxon>
        <taxon>Embryophyta</taxon>
        <taxon>Tracheophyta</taxon>
        <taxon>Spermatophyta</taxon>
        <taxon>Magnoliopsida</taxon>
        <taxon>eudicotyledons</taxon>
        <taxon>Gunneridae</taxon>
        <taxon>Pentapetalae</taxon>
        <taxon>rosids</taxon>
        <taxon>malvids</taxon>
        <taxon>Malvales</taxon>
        <taxon>Malvaceae</taxon>
        <taxon>Malvoideae</taxon>
        <taxon>Hibiscus</taxon>
    </lineage>
</organism>
<name>A0ABR2AGG9_9ROSI</name>
<dbReference type="EMBL" id="JBBPBM010000748">
    <property type="protein sequence ID" value="KAK8491832.1"/>
    <property type="molecule type" value="Genomic_DNA"/>
</dbReference>
<evidence type="ECO:0000313" key="1">
    <source>
        <dbReference type="EMBL" id="KAK8491832.1"/>
    </source>
</evidence>
<dbReference type="Proteomes" id="UP001472677">
    <property type="component" value="Unassembled WGS sequence"/>
</dbReference>
<accession>A0ABR2AGG9</accession>
<proteinExistence type="predicted"/>
<keyword evidence="2" id="KW-1185">Reference proteome</keyword>
<protein>
    <submittedName>
        <fullName evidence="1">Uncharacterized protein</fullName>
    </submittedName>
</protein>
<comment type="caution">
    <text evidence="1">The sequence shown here is derived from an EMBL/GenBank/DDBJ whole genome shotgun (WGS) entry which is preliminary data.</text>
</comment>
<evidence type="ECO:0000313" key="2">
    <source>
        <dbReference type="Proteomes" id="UP001472677"/>
    </source>
</evidence>
<sequence length="156" mass="16618">MPTNLYGPWMLAENKKRKPRKNFQSDIGSDATDHINLGSRFEVLRKNGDDGSEGFQVETVSHGAGDVVVVKNLGQPVAGGLPISSSGSRKKGLVQGSGGTTIVALRQGAPSAVTNQSMTGTSGNHTVVLVREDLVSVGYYYSQVASQQAEWWRVAN</sequence>
<gene>
    <name evidence="1" type="ORF">V6N12_041498</name>
</gene>